<keyword evidence="1" id="KW-0812">Transmembrane</keyword>
<keyword evidence="1" id="KW-0472">Membrane</keyword>
<reference evidence="2" key="1">
    <citation type="submission" date="2021-08" db="EMBL/GenBank/DDBJ databases">
        <title>Genome of a novel bacterium of the phylum Verrucomicrobia, Oleiharenicola sp. KSB-15.</title>
        <authorList>
            <person name="Chung J.-H."/>
            <person name="Ahn J.-H."/>
            <person name="Yoon Y."/>
            <person name="Kim D.-Y."/>
            <person name="An S.-H."/>
            <person name="Park I."/>
            <person name="Yeon J."/>
        </authorList>
    </citation>
    <scope>NUCLEOTIDE SEQUENCE</scope>
    <source>
        <strain evidence="2">KSB-15</strain>
    </source>
</reference>
<gene>
    <name evidence="2" type="ORF">K0B96_02805</name>
</gene>
<dbReference type="RefSeq" id="WP_220163618.1">
    <property type="nucleotide sequence ID" value="NZ_CP080507.1"/>
</dbReference>
<dbReference type="KEGG" id="ole:K0B96_02805"/>
<name>A0A8F9TXA4_9BACT</name>
<dbReference type="Proteomes" id="UP000825051">
    <property type="component" value="Chromosome"/>
</dbReference>
<keyword evidence="1" id="KW-1133">Transmembrane helix</keyword>
<proteinExistence type="predicted"/>
<organism evidence="2 3">
    <name type="scientific">Horticoccus luteus</name>
    <dbReference type="NCBI Taxonomy" id="2862869"/>
    <lineage>
        <taxon>Bacteria</taxon>
        <taxon>Pseudomonadati</taxon>
        <taxon>Verrucomicrobiota</taxon>
        <taxon>Opitutia</taxon>
        <taxon>Opitutales</taxon>
        <taxon>Opitutaceae</taxon>
        <taxon>Horticoccus</taxon>
    </lineage>
</organism>
<evidence type="ECO:0000313" key="2">
    <source>
        <dbReference type="EMBL" id="QYM79564.1"/>
    </source>
</evidence>
<keyword evidence="3" id="KW-1185">Reference proteome</keyword>
<sequence>MRKILQRKPKAATAPMVPAWHPNFRDYERLPDVKVVRTAFLVNGAAIVVMTALLLWVAFNEYHLRDLRSRIEAWDAQIHRNRVASARAVALYKKFQTDEARLREIDAFVKSKPAFSPLMLRLGATLPATMALDAVTWRDGSLSLRGTVRGSPDAASGYASAYVERLRTDAELGPLFESVTLTSVARHAVTGRLLVEIVLAGKGTSKPVAKK</sequence>
<protein>
    <submittedName>
        <fullName evidence="2">Uncharacterized protein</fullName>
    </submittedName>
</protein>
<feature type="transmembrane region" description="Helical" evidence="1">
    <location>
        <begin position="39"/>
        <end position="59"/>
    </location>
</feature>
<accession>A0A8F9TXA4</accession>
<dbReference type="EMBL" id="CP080507">
    <property type="protein sequence ID" value="QYM79564.1"/>
    <property type="molecule type" value="Genomic_DNA"/>
</dbReference>
<evidence type="ECO:0000256" key="1">
    <source>
        <dbReference type="SAM" id="Phobius"/>
    </source>
</evidence>
<dbReference type="AlphaFoldDB" id="A0A8F9TXA4"/>
<evidence type="ECO:0000313" key="3">
    <source>
        <dbReference type="Proteomes" id="UP000825051"/>
    </source>
</evidence>